<accession>A0AAE1CPV1</accession>
<dbReference type="EMBL" id="JAWDGP010007289">
    <property type="protein sequence ID" value="KAK3726678.1"/>
    <property type="molecule type" value="Genomic_DNA"/>
</dbReference>
<comment type="caution">
    <text evidence="1">The sequence shown here is derived from an EMBL/GenBank/DDBJ whole genome shotgun (WGS) entry which is preliminary data.</text>
</comment>
<protein>
    <submittedName>
        <fullName evidence="1">Uncharacterized protein</fullName>
    </submittedName>
</protein>
<organism evidence="1 2">
    <name type="scientific">Elysia crispata</name>
    <name type="common">lettuce slug</name>
    <dbReference type="NCBI Taxonomy" id="231223"/>
    <lineage>
        <taxon>Eukaryota</taxon>
        <taxon>Metazoa</taxon>
        <taxon>Spiralia</taxon>
        <taxon>Lophotrochozoa</taxon>
        <taxon>Mollusca</taxon>
        <taxon>Gastropoda</taxon>
        <taxon>Heterobranchia</taxon>
        <taxon>Euthyneura</taxon>
        <taxon>Panpulmonata</taxon>
        <taxon>Sacoglossa</taxon>
        <taxon>Placobranchoidea</taxon>
        <taxon>Plakobranchidae</taxon>
        <taxon>Elysia</taxon>
    </lineage>
</organism>
<evidence type="ECO:0000313" key="1">
    <source>
        <dbReference type="EMBL" id="KAK3726678.1"/>
    </source>
</evidence>
<keyword evidence="2" id="KW-1185">Reference proteome</keyword>
<name>A0AAE1CPV1_9GAST</name>
<reference evidence="1" key="1">
    <citation type="journal article" date="2023" name="G3 (Bethesda)">
        <title>A reference genome for the long-term kleptoplast-retaining sea slug Elysia crispata morphotype clarki.</title>
        <authorList>
            <person name="Eastman K.E."/>
            <person name="Pendleton A.L."/>
            <person name="Shaikh M.A."/>
            <person name="Suttiyut T."/>
            <person name="Ogas R."/>
            <person name="Tomko P."/>
            <person name="Gavelis G."/>
            <person name="Widhalm J.R."/>
            <person name="Wisecaver J.H."/>
        </authorList>
    </citation>
    <scope>NUCLEOTIDE SEQUENCE</scope>
    <source>
        <strain evidence="1">ECLA1</strain>
    </source>
</reference>
<sequence length="86" mass="9733">MMLLVRTTYRQPGSHGLKCNNEFQNITGGQLAWLGLRVFVWSSDSPSLNRLPFRPTSLCVWIEERASVCVTAKMTVTDHVDKPLRA</sequence>
<evidence type="ECO:0000313" key="2">
    <source>
        <dbReference type="Proteomes" id="UP001283361"/>
    </source>
</evidence>
<dbReference type="Proteomes" id="UP001283361">
    <property type="component" value="Unassembled WGS sequence"/>
</dbReference>
<proteinExistence type="predicted"/>
<dbReference type="AlphaFoldDB" id="A0AAE1CPV1"/>
<gene>
    <name evidence="1" type="ORF">RRG08_016987</name>
</gene>